<dbReference type="CDD" id="cd03259">
    <property type="entry name" value="ABC_Carb_Solutes_like"/>
    <property type="match status" value="1"/>
</dbReference>
<dbReference type="SUPFAM" id="SSF52540">
    <property type="entry name" value="P-loop containing nucleoside triphosphate hydrolases"/>
    <property type="match status" value="1"/>
</dbReference>
<keyword evidence="11" id="KW-1185">Reference proteome</keyword>
<evidence type="ECO:0000256" key="6">
    <source>
        <dbReference type="ARBA" id="ARBA00023004"/>
    </source>
</evidence>
<dbReference type="InterPro" id="IPR013611">
    <property type="entry name" value="Transp-assoc_OB_typ2"/>
</dbReference>
<protein>
    <submittedName>
        <fullName evidence="10">ABC transporter ATP-binding protein</fullName>
    </submittedName>
</protein>
<dbReference type="PROSITE" id="PS00211">
    <property type="entry name" value="ABC_TRANSPORTER_1"/>
    <property type="match status" value="1"/>
</dbReference>
<evidence type="ECO:0000313" key="11">
    <source>
        <dbReference type="Proteomes" id="UP001056291"/>
    </source>
</evidence>
<evidence type="ECO:0000256" key="5">
    <source>
        <dbReference type="ARBA" id="ARBA00022840"/>
    </source>
</evidence>
<keyword evidence="5 10" id="KW-0067">ATP-binding</keyword>
<dbReference type="RefSeq" id="WP_251934896.1">
    <property type="nucleotide sequence ID" value="NZ_CP098747.1"/>
</dbReference>
<sequence length="346" mass="38430">MTEIHIEKLTKQYGKNLDPAVESLSLIAESGKMTVILGPSGCGKSTVLKAIAGLISPDQGDIRFDGKTILSTRPERRNAVMMFQDHLLFPYMNVGENVGFGLKMRKRAKGEIQQQVLNMLDRVQLSGLEHRKPSELSGGQQQRVALARALIVKPDVLLLDEPLSNLDAHLRLEMRDLIKTLQQEMRITTLFVTHDQEEAVILGDKLALMLNGKLRQTGKAEDFYNRPEDQTVARFFGGRNFIAGLSSNNIFTSSISKFRLLSDCIAGTGVITIRPENVTVDAPANAENSFSALLVKKTYLGTQTRLHFTRGSENFEALVNPEAAHLLSDGQEVRVAFPKQSLWMLN</sequence>
<feature type="domain" description="ABC transporter" evidence="9">
    <location>
        <begin position="4"/>
        <end position="236"/>
    </location>
</feature>
<dbReference type="PROSITE" id="PS50893">
    <property type="entry name" value="ABC_TRANSPORTER_2"/>
    <property type="match status" value="1"/>
</dbReference>
<dbReference type="Gene3D" id="3.40.50.300">
    <property type="entry name" value="P-loop containing nucleotide triphosphate hydrolases"/>
    <property type="match status" value="1"/>
</dbReference>
<evidence type="ECO:0000256" key="1">
    <source>
        <dbReference type="ARBA" id="ARBA00022448"/>
    </source>
</evidence>
<evidence type="ECO:0000256" key="2">
    <source>
        <dbReference type="ARBA" id="ARBA00022475"/>
    </source>
</evidence>
<dbReference type="Proteomes" id="UP001056291">
    <property type="component" value="Chromosome"/>
</dbReference>
<evidence type="ECO:0000256" key="8">
    <source>
        <dbReference type="ARBA" id="ARBA00023136"/>
    </source>
</evidence>
<dbReference type="InterPro" id="IPR015853">
    <property type="entry name" value="ABC_transpr_FbpC"/>
</dbReference>
<keyword evidence="7" id="KW-0406">Ion transport</keyword>
<dbReference type="InterPro" id="IPR008995">
    <property type="entry name" value="Mo/tungstate-bd_C_term_dom"/>
</dbReference>
<dbReference type="PANTHER" id="PTHR42781">
    <property type="entry name" value="SPERMIDINE/PUTRESCINE IMPORT ATP-BINDING PROTEIN POTA"/>
    <property type="match status" value="1"/>
</dbReference>
<evidence type="ECO:0000256" key="7">
    <source>
        <dbReference type="ARBA" id="ARBA00023065"/>
    </source>
</evidence>
<dbReference type="InterPro" id="IPR027417">
    <property type="entry name" value="P-loop_NTPase"/>
</dbReference>
<keyword evidence="3" id="KW-0410">Iron transport</keyword>
<accession>A0ABY4W3U6</accession>
<evidence type="ECO:0000256" key="3">
    <source>
        <dbReference type="ARBA" id="ARBA00022496"/>
    </source>
</evidence>
<dbReference type="GO" id="GO:0005524">
    <property type="term" value="F:ATP binding"/>
    <property type="evidence" value="ECO:0007669"/>
    <property type="project" value="UniProtKB-KW"/>
</dbReference>
<keyword evidence="8" id="KW-0472">Membrane</keyword>
<dbReference type="InterPro" id="IPR050093">
    <property type="entry name" value="ABC_SmlMolc_Importer"/>
</dbReference>
<keyword evidence="6" id="KW-0408">Iron</keyword>
<dbReference type="InterPro" id="IPR017871">
    <property type="entry name" value="ABC_transporter-like_CS"/>
</dbReference>
<gene>
    <name evidence="10" type="ORF">NBZ79_01835</name>
</gene>
<evidence type="ECO:0000259" key="9">
    <source>
        <dbReference type="PROSITE" id="PS50893"/>
    </source>
</evidence>
<dbReference type="Pfam" id="PF08402">
    <property type="entry name" value="TOBE_2"/>
    <property type="match status" value="1"/>
</dbReference>
<organism evidence="10 11">
    <name type="scientific">Sneathiella marina</name>
    <dbReference type="NCBI Taxonomy" id="2950108"/>
    <lineage>
        <taxon>Bacteria</taxon>
        <taxon>Pseudomonadati</taxon>
        <taxon>Pseudomonadota</taxon>
        <taxon>Alphaproteobacteria</taxon>
        <taxon>Sneathiellales</taxon>
        <taxon>Sneathiellaceae</taxon>
        <taxon>Sneathiella</taxon>
    </lineage>
</organism>
<name>A0ABY4W3U6_9PROT</name>
<dbReference type="InterPro" id="IPR003439">
    <property type="entry name" value="ABC_transporter-like_ATP-bd"/>
</dbReference>
<dbReference type="EMBL" id="CP098747">
    <property type="protein sequence ID" value="USG61713.1"/>
    <property type="molecule type" value="Genomic_DNA"/>
</dbReference>
<proteinExistence type="predicted"/>
<keyword evidence="1" id="KW-0813">Transport</keyword>
<keyword evidence="4" id="KW-0547">Nucleotide-binding</keyword>
<reference evidence="10" key="1">
    <citation type="submission" date="2022-06" db="EMBL/GenBank/DDBJ databases">
        <title>Sneathiella actinostolidae sp. nov., isolated from a sea anemonein the Western Pacific Ocean.</title>
        <authorList>
            <person name="Wei M.J."/>
        </authorList>
    </citation>
    <scope>NUCLEOTIDE SEQUENCE</scope>
    <source>
        <strain evidence="10">PHK-P5</strain>
    </source>
</reference>
<dbReference type="InterPro" id="IPR003593">
    <property type="entry name" value="AAA+_ATPase"/>
</dbReference>
<dbReference type="SMART" id="SM00382">
    <property type="entry name" value="AAA"/>
    <property type="match status" value="1"/>
</dbReference>
<dbReference type="SUPFAM" id="SSF50331">
    <property type="entry name" value="MOP-like"/>
    <property type="match status" value="1"/>
</dbReference>
<dbReference type="Pfam" id="PF00005">
    <property type="entry name" value="ABC_tran"/>
    <property type="match status" value="1"/>
</dbReference>
<dbReference type="PANTHER" id="PTHR42781:SF4">
    <property type="entry name" value="SPERMIDINE_PUTRESCINE IMPORT ATP-BINDING PROTEIN POTA"/>
    <property type="match status" value="1"/>
</dbReference>
<evidence type="ECO:0000256" key="4">
    <source>
        <dbReference type="ARBA" id="ARBA00022741"/>
    </source>
</evidence>
<evidence type="ECO:0000313" key="10">
    <source>
        <dbReference type="EMBL" id="USG61713.1"/>
    </source>
</evidence>
<keyword evidence="2" id="KW-1003">Cell membrane</keyword>